<dbReference type="PRINTS" id="PR00237">
    <property type="entry name" value="GPCRRHODOPSN"/>
</dbReference>
<evidence type="ECO:0000256" key="7">
    <source>
        <dbReference type="ARBA" id="ARBA00023170"/>
    </source>
</evidence>
<dbReference type="Proteomes" id="UP000001593">
    <property type="component" value="Unassembled WGS sequence"/>
</dbReference>
<dbReference type="GO" id="GO:0007186">
    <property type="term" value="P:G protein-coupled receptor signaling pathway"/>
    <property type="evidence" value="ECO:0000318"/>
    <property type="project" value="GO_Central"/>
</dbReference>
<dbReference type="PROSITE" id="PS50262">
    <property type="entry name" value="G_PROTEIN_RECEP_F1_2"/>
    <property type="match status" value="1"/>
</dbReference>
<dbReference type="PhylomeDB" id="A7STD9"/>
<evidence type="ECO:0000313" key="13">
    <source>
        <dbReference type="Proteomes" id="UP000001593"/>
    </source>
</evidence>
<keyword evidence="7" id="KW-0675">Receptor</keyword>
<evidence type="ECO:0000256" key="3">
    <source>
        <dbReference type="ARBA" id="ARBA00022692"/>
    </source>
</evidence>
<protein>
    <recommendedName>
        <fullName evidence="11">G-protein coupled receptors family 1 profile domain-containing protein</fullName>
    </recommendedName>
</protein>
<dbReference type="SUPFAM" id="SSF81321">
    <property type="entry name" value="Family A G protein-coupled receptor-like"/>
    <property type="match status" value="1"/>
</dbReference>
<evidence type="ECO:0000256" key="9">
    <source>
        <dbReference type="ARBA" id="ARBA00023224"/>
    </source>
</evidence>
<feature type="transmembrane region" description="Helical" evidence="10">
    <location>
        <begin position="243"/>
        <end position="261"/>
    </location>
</feature>
<dbReference type="EMBL" id="DS469794">
    <property type="protein sequence ID" value="EDO33031.1"/>
    <property type="molecule type" value="Genomic_DNA"/>
</dbReference>
<dbReference type="KEGG" id="nve:5504211"/>
<feature type="transmembrane region" description="Helical" evidence="10">
    <location>
        <begin position="202"/>
        <end position="223"/>
    </location>
</feature>
<evidence type="ECO:0000256" key="8">
    <source>
        <dbReference type="ARBA" id="ARBA00023180"/>
    </source>
</evidence>
<evidence type="ECO:0000256" key="10">
    <source>
        <dbReference type="SAM" id="Phobius"/>
    </source>
</evidence>
<feature type="transmembrane region" description="Helical" evidence="10">
    <location>
        <begin position="130"/>
        <end position="149"/>
    </location>
</feature>
<keyword evidence="5" id="KW-0297">G-protein coupled receptor</keyword>
<dbReference type="PANTHER" id="PTHR24246">
    <property type="entry name" value="OLFACTORY RECEPTOR AND ADENOSINE RECEPTOR"/>
    <property type="match status" value="1"/>
</dbReference>
<dbReference type="Gene3D" id="1.20.1070.10">
    <property type="entry name" value="Rhodopsin 7-helix transmembrane proteins"/>
    <property type="match status" value="1"/>
</dbReference>
<keyword evidence="2" id="KW-1003">Cell membrane</keyword>
<keyword evidence="13" id="KW-1185">Reference proteome</keyword>
<proteinExistence type="predicted"/>
<dbReference type="Pfam" id="PF00001">
    <property type="entry name" value="7tm_1"/>
    <property type="match status" value="1"/>
</dbReference>
<gene>
    <name evidence="12" type="ORF">NEMVEDRAFT_v1g217215</name>
</gene>
<evidence type="ECO:0000313" key="12">
    <source>
        <dbReference type="EMBL" id="EDO33031.1"/>
    </source>
</evidence>
<evidence type="ECO:0000256" key="1">
    <source>
        <dbReference type="ARBA" id="ARBA00004651"/>
    </source>
</evidence>
<dbReference type="HOGENOM" id="CLU_009579_16_2_1"/>
<keyword evidence="6 10" id="KW-0472">Membrane</keyword>
<dbReference type="InParanoid" id="A7STD9"/>
<reference evidence="12 13" key="1">
    <citation type="journal article" date="2007" name="Science">
        <title>Sea anemone genome reveals ancestral eumetazoan gene repertoire and genomic organization.</title>
        <authorList>
            <person name="Putnam N.H."/>
            <person name="Srivastava M."/>
            <person name="Hellsten U."/>
            <person name="Dirks B."/>
            <person name="Chapman J."/>
            <person name="Salamov A."/>
            <person name="Terry A."/>
            <person name="Shapiro H."/>
            <person name="Lindquist E."/>
            <person name="Kapitonov V.V."/>
            <person name="Jurka J."/>
            <person name="Genikhovich G."/>
            <person name="Grigoriev I.V."/>
            <person name="Lucas S.M."/>
            <person name="Steele R.E."/>
            <person name="Finnerty J.R."/>
            <person name="Technau U."/>
            <person name="Martindale M.Q."/>
            <person name="Rokhsar D.S."/>
        </authorList>
    </citation>
    <scope>NUCLEOTIDE SEQUENCE [LARGE SCALE GENOMIC DNA]</scope>
    <source>
        <strain evidence="13">CH2 X CH6</strain>
    </source>
</reference>
<feature type="transmembrane region" description="Helical" evidence="10">
    <location>
        <begin position="56"/>
        <end position="78"/>
    </location>
</feature>
<dbReference type="InterPro" id="IPR017452">
    <property type="entry name" value="GPCR_Rhodpsn_7TM"/>
</dbReference>
<name>A7STD9_NEMVE</name>
<comment type="subcellular location">
    <subcellularLocation>
        <location evidence="1">Cell membrane</location>
        <topology evidence="1">Multi-pass membrane protein</topology>
    </subcellularLocation>
</comment>
<dbReference type="GO" id="GO:0001609">
    <property type="term" value="F:G protein-coupled adenosine receptor activity"/>
    <property type="evidence" value="ECO:0000318"/>
    <property type="project" value="GO_Central"/>
</dbReference>
<dbReference type="InterPro" id="IPR000276">
    <property type="entry name" value="GPCR_Rhodpsn"/>
</dbReference>
<feature type="transmembrane region" description="Helical" evidence="10">
    <location>
        <begin position="24"/>
        <end position="44"/>
    </location>
</feature>
<feature type="transmembrane region" description="Helical" evidence="10">
    <location>
        <begin position="90"/>
        <end position="109"/>
    </location>
</feature>
<dbReference type="OMA" id="MIFVEIT"/>
<keyword evidence="3 10" id="KW-0812">Transmembrane</keyword>
<organism evidence="12 13">
    <name type="scientific">Nematostella vectensis</name>
    <name type="common">Starlet sea anemone</name>
    <dbReference type="NCBI Taxonomy" id="45351"/>
    <lineage>
        <taxon>Eukaryota</taxon>
        <taxon>Metazoa</taxon>
        <taxon>Cnidaria</taxon>
        <taxon>Anthozoa</taxon>
        <taxon>Hexacorallia</taxon>
        <taxon>Actiniaria</taxon>
        <taxon>Edwardsiidae</taxon>
        <taxon>Nematostella</taxon>
    </lineage>
</organism>
<sequence length="351" mass="39126">MTKGNNFSGKPTPAGFPFAISQPIYISEACVIFIGNSLALAVFLSKTFRVKKSSYLLINQTVADLLVGLTICIVAANISENYKQHFLYKGSQIVLNLCIGTSVLSFTSIAMERGYAILAPFKHRLLGSKAYFIAILLTWISSLLFNIETTFKKPNNVAKTIKLACGIICTFIVFFCYLAIWIKVKFFTPLRNARRDASNTKLTITLSLVTLASLICSLPYNLFVIYSFLSNQNTETTKTLESGFLLVFYLDSFVNVLVYSIRMDEFRQGMNKLLTTSCLCRQSASPVRRTQQSTERFPPSVIMMNDVSPGLDGVPSPPNHYEGTDQPSLGIENAVSLDPIEVVQKLNEKRY</sequence>
<dbReference type="eggNOG" id="ENOG502QQUE">
    <property type="taxonomic scope" value="Eukaryota"/>
</dbReference>
<evidence type="ECO:0000256" key="5">
    <source>
        <dbReference type="ARBA" id="ARBA00023040"/>
    </source>
</evidence>
<keyword evidence="4 10" id="KW-1133">Transmembrane helix</keyword>
<evidence type="ECO:0000256" key="2">
    <source>
        <dbReference type="ARBA" id="ARBA00022475"/>
    </source>
</evidence>
<keyword evidence="9" id="KW-0807">Transducer</keyword>
<evidence type="ECO:0000256" key="6">
    <source>
        <dbReference type="ARBA" id="ARBA00023136"/>
    </source>
</evidence>
<dbReference type="GO" id="GO:0005886">
    <property type="term" value="C:plasma membrane"/>
    <property type="evidence" value="ECO:0000318"/>
    <property type="project" value="GO_Central"/>
</dbReference>
<accession>A7STD9</accession>
<keyword evidence="8" id="KW-0325">Glycoprotein</keyword>
<feature type="domain" description="G-protein coupled receptors family 1 profile" evidence="11">
    <location>
        <begin position="35"/>
        <end position="259"/>
    </location>
</feature>
<dbReference type="PANTHER" id="PTHR24246:SF27">
    <property type="entry name" value="ADENOSINE RECEPTOR, ISOFORM A"/>
    <property type="match status" value="1"/>
</dbReference>
<evidence type="ECO:0000256" key="4">
    <source>
        <dbReference type="ARBA" id="ARBA00022989"/>
    </source>
</evidence>
<dbReference type="AlphaFoldDB" id="A7STD9"/>
<dbReference type="CDD" id="cd00637">
    <property type="entry name" value="7tm_classA_rhodopsin-like"/>
    <property type="match status" value="1"/>
</dbReference>
<feature type="transmembrane region" description="Helical" evidence="10">
    <location>
        <begin position="161"/>
        <end position="182"/>
    </location>
</feature>
<evidence type="ECO:0000259" key="11">
    <source>
        <dbReference type="PROSITE" id="PS50262"/>
    </source>
</evidence>